<dbReference type="PANTHER" id="PTHR30168:SF0">
    <property type="entry name" value="INNER MEMBRANE PROTEIN"/>
    <property type="match status" value="1"/>
</dbReference>
<keyword evidence="5" id="KW-0732">Signal</keyword>
<accession>A0ABW4SSV2</accession>
<comment type="subcellular location">
    <subcellularLocation>
        <location evidence="1">Membrane</location>
        <topology evidence="1">Single-pass membrane protein</topology>
    </subcellularLocation>
</comment>
<sequence>MTARPLLAALLILVLAACGGSVGRSATTEVQGDSFEEDVKLAQVYTEQFWAAQFERLGRTYKPVTEFIPYRGDNGPACGGEPAARDNAFYCPAGHFIAYDQDWLEGLWNKLGDGSTYLIIPHEIGHAVQAQLGTQFELNVQRELQADCYAGGALAGIVKAGVLRADPGDESELMLNLETAGDPTDDWFNPDAHGTAQQRQRSFLTGYTNGVGAC</sequence>
<dbReference type="Pfam" id="PF04228">
    <property type="entry name" value="Zn_peptidase"/>
    <property type="match status" value="1"/>
</dbReference>
<protein>
    <submittedName>
        <fullName evidence="6">Neutral zinc metallopeptidase</fullName>
    </submittedName>
</protein>
<feature type="chain" id="PRO_5046991189" evidence="5">
    <location>
        <begin position="27"/>
        <end position="214"/>
    </location>
</feature>
<proteinExistence type="predicted"/>
<dbReference type="Proteomes" id="UP001597368">
    <property type="component" value="Unassembled WGS sequence"/>
</dbReference>
<name>A0ABW4SSV2_9ACTN</name>
<evidence type="ECO:0000256" key="4">
    <source>
        <dbReference type="ARBA" id="ARBA00023136"/>
    </source>
</evidence>
<dbReference type="InterPro" id="IPR007343">
    <property type="entry name" value="Uncharacterised_pept_Zn_put"/>
</dbReference>
<gene>
    <name evidence="6" type="ORF">ACFSKW_08205</name>
</gene>
<reference evidence="7" key="1">
    <citation type="journal article" date="2019" name="Int. J. Syst. Evol. Microbiol.">
        <title>The Global Catalogue of Microorganisms (GCM) 10K type strain sequencing project: providing services to taxonomists for standard genome sequencing and annotation.</title>
        <authorList>
            <consortium name="The Broad Institute Genomics Platform"/>
            <consortium name="The Broad Institute Genome Sequencing Center for Infectious Disease"/>
            <person name="Wu L."/>
            <person name="Ma J."/>
        </authorList>
    </citation>
    <scope>NUCLEOTIDE SEQUENCE [LARGE SCALE GENOMIC DNA]</scope>
    <source>
        <strain evidence="7">ICMP 6774ER</strain>
    </source>
</reference>
<feature type="signal peptide" evidence="5">
    <location>
        <begin position="1"/>
        <end position="26"/>
    </location>
</feature>
<keyword evidence="2" id="KW-0812">Transmembrane</keyword>
<keyword evidence="3" id="KW-1133">Transmembrane helix</keyword>
<keyword evidence="7" id="KW-1185">Reference proteome</keyword>
<evidence type="ECO:0000256" key="2">
    <source>
        <dbReference type="ARBA" id="ARBA00022692"/>
    </source>
</evidence>
<dbReference type="RefSeq" id="WP_379570799.1">
    <property type="nucleotide sequence ID" value="NZ_JBHUFV010000015.1"/>
</dbReference>
<evidence type="ECO:0000313" key="7">
    <source>
        <dbReference type="Proteomes" id="UP001597368"/>
    </source>
</evidence>
<evidence type="ECO:0000256" key="5">
    <source>
        <dbReference type="SAM" id="SignalP"/>
    </source>
</evidence>
<dbReference type="EMBL" id="JBHUFV010000015">
    <property type="protein sequence ID" value="MFD1931454.1"/>
    <property type="molecule type" value="Genomic_DNA"/>
</dbReference>
<keyword evidence="4" id="KW-0472">Membrane</keyword>
<dbReference type="PANTHER" id="PTHR30168">
    <property type="entry name" value="PUTATIVE MEMBRANE PROTEIN YPFJ"/>
    <property type="match status" value="1"/>
</dbReference>
<dbReference type="PROSITE" id="PS51257">
    <property type="entry name" value="PROKAR_LIPOPROTEIN"/>
    <property type="match status" value="1"/>
</dbReference>
<evidence type="ECO:0000256" key="3">
    <source>
        <dbReference type="ARBA" id="ARBA00022989"/>
    </source>
</evidence>
<evidence type="ECO:0000256" key="1">
    <source>
        <dbReference type="ARBA" id="ARBA00004167"/>
    </source>
</evidence>
<comment type="caution">
    <text evidence="6">The sequence shown here is derived from an EMBL/GenBank/DDBJ whole genome shotgun (WGS) entry which is preliminary data.</text>
</comment>
<evidence type="ECO:0000313" key="6">
    <source>
        <dbReference type="EMBL" id="MFD1931454.1"/>
    </source>
</evidence>
<organism evidence="6 7">
    <name type="scientific">Nonomuraea mangrovi</name>
    <dbReference type="NCBI Taxonomy" id="2316207"/>
    <lineage>
        <taxon>Bacteria</taxon>
        <taxon>Bacillati</taxon>
        <taxon>Actinomycetota</taxon>
        <taxon>Actinomycetes</taxon>
        <taxon>Streptosporangiales</taxon>
        <taxon>Streptosporangiaceae</taxon>
        <taxon>Nonomuraea</taxon>
    </lineage>
</organism>